<gene>
    <name evidence="1" type="ORF">N337_07534</name>
</gene>
<name>A0A091U9W4_PHORB</name>
<organism evidence="1 2">
    <name type="scientific">Phoenicopterus ruber ruber</name>
    <dbReference type="NCBI Taxonomy" id="9218"/>
    <lineage>
        <taxon>Eukaryota</taxon>
        <taxon>Metazoa</taxon>
        <taxon>Chordata</taxon>
        <taxon>Craniata</taxon>
        <taxon>Vertebrata</taxon>
        <taxon>Euteleostomi</taxon>
        <taxon>Archelosauria</taxon>
        <taxon>Archosauria</taxon>
        <taxon>Dinosauria</taxon>
        <taxon>Saurischia</taxon>
        <taxon>Theropoda</taxon>
        <taxon>Coelurosauria</taxon>
        <taxon>Aves</taxon>
        <taxon>Neognathae</taxon>
        <taxon>Neoaves</taxon>
        <taxon>Mirandornithes</taxon>
        <taxon>Phoenicopteriformes</taxon>
        <taxon>Phoenicopteridae</taxon>
        <taxon>Phoenicopterus</taxon>
    </lineage>
</organism>
<accession>A0A091U9W4</accession>
<feature type="non-terminal residue" evidence="1">
    <location>
        <position position="77"/>
    </location>
</feature>
<dbReference type="AlphaFoldDB" id="A0A091U9W4"/>
<evidence type="ECO:0000313" key="2">
    <source>
        <dbReference type="Proteomes" id="UP000053700"/>
    </source>
</evidence>
<dbReference type="Proteomes" id="UP000053700">
    <property type="component" value="Unassembled WGS sequence"/>
</dbReference>
<reference evidence="1 2" key="1">
    <citation type="submission" date="2014-04" db="EMBL/GenBank/DDBJ databases">
        <title>Genome evolution of avian class.</title>
        <authorList>
            <person name="Zhang G."/>
            <person name="Li C."/>
        </authorList>
    </citation>
    <scope>NUCLEOTIDE SEQUENCE [LARGE SCALE GENOMIC DNA]</scope>
    <source>
        <strain evidence="1">BGI_N337</strain>
    </source>
</reference>
<protein>
    <submittedName>
        <fullName evidence="1">E3 ubiquitin-protein ligase HECTD3</fullName>
    </submittedName>
</protein>
<sequence length="77" mass="8888">EQLEEYRSSHDLAEGWLLAQRFGEGGDKLVPVESVEKVQWQQQTLGIGYKPAVRWEQAVDLTYSVRLGEMPRLLEQD</sequence>
<keyword evidence="2" id="KW-1185">Reference proteome</keyword>
<dbReference type="EMBL" id="KK421391">
    <property type="protein sequence ID" value="KFQ86640.1"/>
    <property type="molecule type" value="Genomic_DNA"/>
</dbReference>
<dbReference type="OrthoDB" id="8068875at2759"/>
<proteinExistence type="predicted"/>
<evidence type="ECO:0000313" key="1">
    <source>
        <dbReference type="EMBL" id="KFQ86640.1"/>
    </source>
</evidence>
<feature type="non-terminal residue" evidence="1">
    <location>
        <position position="1"/>
    </location>
</feature>